<evidence type="ECO:0008006" key="2">
    <source>
        <dbReference type="Google" id="ProtNLM"/>
    </source>
</evidence>
<dbReference type="AlphaFoldDB" id="E7DQ75"/>
<proteinExistence type="predicted"/>
<sequence length="121" mass="14484">MGLPEILNQHLPRHWKQEGLDWGWVACIWLSYIISQGDHRKVYVRKWVEQRRYTIEQVCGINIRETDFSDDRLAILLKRLSNPETWQYIECFLTQNTIRAYDQTIRNSQFAFSPIADVIDN</sequence>
<name>E7DQ75_9NOSO</name>
<protein>
    <recommendedName>
        <fullName evidence="2">Transposase</fullName>
    </recommendedName>
</protein>
<reference evidence="1" key="1">
    <citation type="journal article" date="2011" name="Acta Physiol. Plant.">
        <title>An investigation on the genetic background of Nostoc flagelliforme by similarity analysis of its partial genomic DNA and phylogenetic comparison of deduced related species.</title>
        <authorList>
            <person name="Gao X."/>
            <person name="Liu K."/>
            <person name="Qiu B.S."/>
        </authorList>
    </citation>
    <scope>NUCLEOTIDE SEQUENCE</scope>
    <source>
        <strain evidence="1">Sunitezuoqi</strain>
    </source>
</reference>
<dbReference type="EMBL" id="HQ291148">
    <property type="protein sequence ID" value="ADO19235.1"/>
    <property type="molecule type" value="Genomic_DNA"/>
</dbReference>
<evidence type="ECO:0000313" key="1">
    <source>
        <dbReference type="EMBL" id="ADO19235.1"/>
    </source>
</evidence>
<accession>E7DQ75</accession>
<gene>
    <name evidence="1" type="ORF">Nfla_7605</name>
</gene>
<organism evidence="1">
    <name type="scientific">Nostoc flagelliforme str. Sunitezuoqi</name>
    <dbReference type="NCBI Taxonomy" id="676037"/>
    <lineage>
        <taxon>Bacteria</taxon>
        <taxon>Bacillati</taxon>
        <taxon>Cyanobacteriota</taxon>
        <taxon>Cyanophyceae</taxon>
        <taxon>Nostocales</taxon>
        <taxon>Nostocaceae</taxon>
        <taxon>Nostoc</taxon>
    </lineage>
</organism>